<evidence type="ECO:0000313" key="1">
    <source>
        <dbReference type="EMBL" id="MBB5930836.1"/>
    </source>
</evidence>
<proteinExistence type="predicted"/>
<organism evidence="1 2">
    <name type="scientific">Streptomyces echinatus</name>
    <dbReference type="NCBI Taxonomy" id="67293"/>
    <lineage>
        <taxon>Bacteria</taxon>
        <taxon>Bacillati</taxon>
        <taxon>Actinomycetota</taxon>
        <taxon>Actinomycetes</taxon>
        <taxon>Kitasatosporales</taxon>
        <taxon>Streptomycetaceae</taxon>
        <taxon>Streptomyces</taxon>
    </lineage>
</organism>
<protein>
    <submittedName>
        <fullName evidence="1">Uncharacterized protein</fullName>
    </submittedName>
</protein>
<reference evidence="1 2" key="1">
    <citation type="submission" date="2020-08" db="EMBL/GenBank/DDBJ databases">
        <title>Genomic Encyclopedia of Type Strains, Phase III (KMG-III): the genomes of soil and plant-associated and newly described type strains.</title>
        <authorList>
            <person name="Whitman W."/>
        </authorList>
    </citation>
    <scope>NUCLEOTIDE SEQUENCE [LARGE SCALE GENOMIC DNA]</scope>
    <source>
        <strain evidence="1 2">CECT 3313</strain>
    </source>
</reference>
<dbReference type="InterPro" id="IPR008972">
    <property type="entry name" value="Cupredoxin"/>
</dbReference>
<dbReference type="EMBL" id="JACHJK010000013">
    <property type="protein sequence ID" value="MBB5930836.1"/>
    <property type="molecule type" value="Genomic_DNA"/>
</dbReference>
<sequence length="88" mass="9501">MPVLTTAPAERFDLLADFRRLAGRTLRLVNKGANQPAGVPDPAGDVAYPAVPEFRVGEGCGEEDTFELPEVLSGSFRRLTHDIPHATV</sequence>
<evidence type="ECO:0000313" key="2">
    <source>
        <dbReference type="Proteomes" id="UP000585836"/>
    </source>
</evidence>
<name>A0A7W9PZH9_9ACTN</name>
<gene>
    <name evidence="1" type="ORF">FHS34_006343</name>
</gene>
<accession>A0A7W9PZH9</accession>
<dbReference type="Proteomes" id="UP000585836">
    <property type="component" value="Unassembled WGS sequence"/>
</dbReference>
<dbReference type="Gene3D" id="2.60.40.420">
    <property type="entry name" value="Cupredoxins - blue copper proteins"/>
    <property type="match status" value="1"/>
</dbReference>
<keyword evidence="2" id="KW-1185">Reference proteome</keyword>
<dbReference type="AlphaFoldDB" id="A0A7W9PZH9"/>
<comment type="caution">
    <text evidence="1">The sequence shown here is derived from an EMBL/GenBank/DDBJ whole genome shotgun (WGS) entry which is preliminary data.</text>
</comment>